<feature type="region of interest" description="Disordered" evidence="3">
    <location>
        <begin position="1"/>
        <end position="64"/>
    </location>
</feature>
<dbReference type="GO" id="GO:0031083">
    <property type="term" value="C:BLOC-1 complex"/>
    <property type="evidence" value="ECO:0007669"/>
    <property type="project" value="InterPro"/>
</dbReference>
<evidence type="ECO:0000313" key="5">
    <source>
        <dbReference type="Proteomes" id="UP000001798"/>
    </source>
</evidence>
<evidence type="ECO:0000313" key="4">
    <source>
        <dbReference type="EMBL" id="ATZ49360.1"/>
    </source>
</evidence>
<feature type="compositionally biased region" description="Low complexity" evidence="3">
    <location>
        <begin position="15"/>
        <end position="49"/>
    </location>
</feature>
<dbReference type="AlphaFoldDB" id="A0A384JFW5"/>
<comment type="similarity">
    <text evidence="1">Belongs to the BLOC1S1 family.</text>
</comment>
<dbReference type="EMBL" id="CP009808">
    <property type="protein sequence ID" value="ATZ49360.1"/>
    <property type="molecule type" value="Genomic_DNA"/>
</dbReference>
<dbReference type="Proteomes" id="UP000001798">
    <property type="component" value="Chromosome 4"/>
</dbReference>
<dbReference type="VEuPathDB" id="FungiDB:Bcin04g05180"/>
<sequence length="281" mass="29817">MPISSLAPPPPDIPGPSSASSHSRSHSVSASASTSTNSHAPSNPSISSLPPLPPSPESSRQIAEARTALNASIQNIFTPHEHALKLRAQNLHQNSSALTKQETDLKKEIGKLGKEGDKLEKVVREGQRKVKELGNVQNWAEVLERDFLVVEEVLKLVDGESEEWSGSESDWSEYEYEYEYEGNEGGGRKGSVGSNGSDGRTGGDIDSHMTDANAHGNTSAHGTNGTRPTGIGQGKGKAKEGESGNLEHMEAMDTEESSSSTNVSRSEPSSSSIHTSASEMS</sequence>
<accession>A0A384JFW5</accession>
<reference evidence="4 5" key="2">
    <citation type="journal article" date="2012" name="Eukaryot. Cell">
        <title>Genome update of Botrytis cinerea strains B05.10 and T4.</title>
        <authorList>
            <person name="Staats M."/>
            <person name="van Kan J.A."/>
        </authorList>
    </citation>
    <scope>NUCLEOTIDE SEQUENCE [LARGE SCALE GENOMIC DNA]</scope>
    <source>
        <strain evidence="4 5">B05.10</strain>
    </source>
</reference>
<organism evidence="4 5">
    <name type="scientific">Botryotinia fuckeliana (strain B05.10)</name>
    <name type="common">Noble rot fungus</name>
    <name type="synonym">Botrytis cinerea</name>
    <dbReference type="NCBI Taxonomy" id="332648"/>
    <lineage>
        <taxon>Eukaryota</taxon>
        <taxon>Fungi</taxon>
        <taxon>Dikarya</taxon>
        <taxon>Ascomycota</taxon>
        <taxon>Pezizomycotina</taxon>
        <taxon>Leotiomycetes</taxon>
        <taxon>Helotiales</taxon>
        <taxon>Sclerotiniaceae</taxon>
        <taxon>Botrytis</taxon>
    </lineage>
</organism>
<reference evidence="4 5" key="1">
    <citation type="journal article" date="2011" name="PLoS Genet.">
        <title>Genomic analysis of the necrotrophic fungal pathogens Sclerotinia sclerotiorum and Botrytis cinerea.</title>
        <authorList>
            <person name="Amselem J."/>
            <person name="Cuomo C.A."/>
            <person name="van Kan J.A."/>
            <person name="Viaud M."/>
            <person name="Benito E.P."/>
            <person name="Couloux A."/>
            <person name="Coutinho P.M."/>
            <person name="de Vries R.P."/>
            <person name="Dyer P.S."/>
            <person name="Fillinger S."/>
            <person name="Fournier E."/>
            <person name="Gout L."/>
            <person name="Hahn M."/>
            <person name="Kohn L."/>
            <person name="Lapalu N."/>
            <person name="Plummer K.M."/>
            <person name="Pradier J.M."/>
            <person name="Quevillon E."/>
            <person name="Sharon A."/>
            <person name="Simon A."/>
            <person name="ten Have A."/>
            <person name="Tudzynski B."/>
            <person name="Tudzynski P."/>
            <person name="Wincker P."/>
            <person name="Andrew M."/>
            <person name="Anthouard V."/>
            <person name="Beever R.E."/>
            <person name="Beffa R."/>
            <person name="Benoit I."/>
            <person name="Bouzid O."/>
            <person name="Brault B."/>
            <person name="Chen Z."/>
            <person name="Choquer M."/>
            <person name="Collemare J."/>
            <person name="Cotton P."/>
            <person name="Danchin E.G."/>
            <person name="Da Silva C."/>
            <person name="Gautier A."/>
            <person name="Giraud C."/>
            <person name="Giraud T."/>
            <person name="Gonzalez C."/>
            <person name="Grossetete S."/>
            <person name="Guldener U."/>
            <person name="Henrissat B."/>
            <person name="Howlett B.J."/>
            <person name="Kodira C."/>
            <person name="Kretschmer M."/>
            <person name="Lappartient A."/>
            <person name="Leroch M."/>
            <person name="Levis C."/>
            <person name="Mauceli E."/>
            <person name="Neuveglise C."/>
            <person name="Oeser B."/>
            <person name="Pearson M."/>
            <person name="Poulain J."/>
            <person name="Poussereau N."/>
            <person name="Quesneville H."/>
            <person name="Rascle C."/>
            <person name="Schumacher J."/>
            <person name="Segurens B."/>
            <person name="Sexton A."/>
            <person name="Silva E."/>
            <person name="Sirven C."/>
            <person name="Soanes D.M."/>
            <person name="Talbot N.J."/>
            <person name="Templeton M."/>
            <person name="Yandava C."/>
            <person name="Yarden O."/>
            <person name="Zeng Q."/>
            <person name="Rollins J.A."/>
            <person name="Lebrun M.H."/>
            <person name="Dickman M."/>
        </authorList>
    </citation>
    <scope>NUCLEOTIDE SEQUENCE [LARGE SCALE GENOMIC DNA]</scope>
    <source>
        <strain evidence="4 5">B05.10</strain>
    </source>
</reference>
<dbReference type="Pfam" id="PF06320">
    <property type="entry name" value="GCN5L1"/>
    <property type="match status" value="1"/>
</dbReference>
<gene>
    <name evidence="4" type="ORF">BCIN_04g05180</name>
</gene>
<dbReference type="KEGG" id="bfu:BCIN_04g05180"/>
<reference evidence="4 5" key="3">
    <citation type="journal article" date="2017" name="Mol. Plant Pathol.">
        <title>A gapless genome sequence of the fungus Botrytis cinerea.</title>
        <authorList>
            <person name="Van Kan J.A."/>
            <person name="Stassen J.H."/>
            <person name="Mosbach A."/>
            <person name="Van Der Lee T.A."/>
            <person name="Faino L."/>
            <person name="Farmer A.D."/>
            <person name="Papasotiriou D.G."/>
            <person name="Zhou S."/>
            <person name="Seidl M.F."/>
            <person name="Cottam E."/>
            <person name="Edel D."/>
            <person name="Hahn M."/>
            <person name="Schwartz D.C."/>
            <person name="Dietrich R.A."/>
            <person name="Widdison S."/>
            <person name="Scalliet G."/>
        </authorList>
    </citation>
    <scope>NUCLEOTIDE SEQUENCE [LARGE SCALE GENOMIC DNA]</scope>
    <source>
        <strain evidence="4 5">B05.10</strain>
    </source>
</reference>
<dbReference type="GeneID" id="36394124"/>
<proteinExistence type="inferred from homology"/>
<evidence type="ECO:0000256" key="2">
    <source>
        <dbReference type="ARBA" id="ARBA00019577"/>
    </source>
</evidence>
<feature type="compositionally biased region" description="Polar residues" evidence="3">
    <location>
        <begin position="215"/>
        <end position="227"/>
    </location>
</feature>
<dbReference type="OrthoDB" id="20018at2759"/>
<feature type="compositionally biased region" description="Basic and acidic residues" evidence="3">
    <location>
        <begin position="237"/>
        <end position="251"/>
    </location>
</feature>
<dbReference type="GO" id="GO:0016197">
    <property type="term" value="P:endosomal transport"/>
    <property type="evidence" value="ECO:0007669"/>
    <property type="project" value="TreeGrafter"/>
</dbReference>
<feature type="region of interest" description="Disordered" evidence="3">
    <location>
        <begin position="158"/>
        <end position="281"/>
    </location>
</feature>
<feature type="compositionally biased region" description="Low complexity" evidence="3">
    <location>
        <begin position="257"/>
        <end position="281"/>
    </location>
</feature>
<dbReference type="PANTHER" id="PTHR13073:SF0">
    <property type="entry name" value="BIOGENESIS OF LYSOSOME-RELATED ORGANELLES COMPLEX 1 SUBUNIT 1"/>
    <property type="match status" value="1"/>
</dbReference>
<feature type="compositionally biased region" description="Acidic residues" evidence="3">
    <location>
        <begin position="159"/>
        <end position="182"/>
    </location>
</feature>
<evidence type="ECO:0000256" key="3">
    <source>
        <dbReference type="SAM" id="MobiDB-lite"/>
    </source>
</evidence>
<dbReference type="InterPro" id="IPR009395">
    <property type="entry name" value="BLOC1S1"/>
</dbReference>
<evidence type="ECO:0000256" key="1">
    <source>
        <dbReference type="ARBA" id="ARBA00007133"/>
    </source>
</evidence>
<name>A0A384JFW5_BOTFB</name>
<dbReference type="RefSeq" id="XP_024548430.1">
    <property type="nucleotide sequence ID" value="XM_024692651.1"/>
</dbReference>
<keyword evidence="5" id="KW-1185">Reference proteome</keyword>
<protein>
    <recommendedName>
        <fullName evidence="2">Biogenesis of lysosome-related organelles complex 1 subunit 1</fullName>
    </recommendedName>
</protein>
<dbReference type="PANTHER" id="PTHR13073">
    <property type="entry name" value="BLOC-1 COMPLEX SUBUNIT 1"/>
    <property type="match status" value="1"/>
</dbReference>